<dbReference type="EMBL" id="BAAAEO010000007">
    <property type="protein sequence ID" value="GAA0564682.1"/>
    <property type="molecule type" value="Genomic_DNA"/>
</dbReference>
<dbReference type="Proteomes" id="UP001501169">
    <property type="component" value="Unassembled WGS sequence"/>
</dbReference>
<organism evidence="1 2">
    <name type="scientific">Rheinheimera aquimaris</name>
    <dbReference type="NCBI Taxonomy" id="412437"/>
    <lineage>
        <taxon>Bacteria</taxon>
        <taxon>Pseudomonadati</taxon>
        <taxon>Pseudomonadota</taxon>
        <taxon>Gammaproteobacteria</taxon>
        <taxon>Chromatiales</taxon>
        <taxon>Chromatiaceae</taxon>
        <taxon>Rheinheimera</taxon>
    </lineage>
</organism>
<evidence type="ECO:0000313" key="2">
    <source>
        <dbReference type="Proteomes" id="UP001501169"/>
    </source>
</evidence>
<keyword evidence="2" id="KW-1185">Reference proteome</keyword>
<gene>
    <name evidence="1" type="ORF">GCM10009098_36000</name>
</gene>
<sequence>MQSAISSALHSAELNRYYQLCKEQPVEGEQQRPTADKDQARMLTLLQQKIHSQNIEQLLDTDSRITKTVSASITKPAGCDDSKGLQALVDNYEMALFTLDLAMPLEKPLGAKSAASKSRSNAEQQDIQQLIARSHAIALVNVVDKQQLSAVQQANYLHPDYQGRYVFKVQHGWRSTVSQYLGMHIFVADGDIDKTAKQWLVFLDKNGHFIKAIAADKAISHIRALQNADWRYDVHGALHRN</sequence>
<protein>
    <submittedName>
        <fullName evidence="1">Uncharacterized protein</fullName>
    </submittedName>
</protein>
<reference evidence="1 2" key="1">
    <citation type="journal article" date="2019" name="Int. J. Syst. Evol. Microbiol.">
        <title>The Global Catalogue of Microorganisms (GCM) 10K type strain sequencing project: providing services to taxonomists for standard genome sequencing and annotation.</title>
        <authorList>
            <consortium name="The Broad Institute Genomics Platform"/>
            <consortium name="The Broad Institute Genome Sequencing Center for Infectious Disease"/>
            <person name="Wu L."/>
            <person name="Ma J."/>
        </authorList>
    </citation>
    <scope>NUCLEOTIDE SEQUENCE [LARGE SCALE GENOMIC DNA]</scope>
    <source>
        <strain evidence="1 2">JCM 14331</strain>
    </source>
</reference>
<evidence type="ECO:0000313" key="1">
    <source>
        <dbReference type="EMBL" id="GAA0564682.1"/>
    </source>
</evidence>
<proteinExistence type="predicted"/>
<name>A0ABN1EE10_9GAMM</name>
<accession>A0ABN1EE10</accession>
<comment type="caution">
    <text evidence="1">The sequence shown here is derived from an EMBL/GenBank/DDBJ whole genome shotgun (WGS) entry which is preliminary data.</text>
</comment>